<dbReference type="Gene3D" id="3.20.20.70">
    <property type="entry name" value="Aldolase class I"/>
    <property type="match status" value="1"/>
</dbReference>
<name>A0ABW3KEF0_9GAMM</name>
<keyword evidence="3" id="KW-0288">FMN</keyword>
<keyword evidence="4 7" id="KW-0560">Oxidoreductase</keyword>
<comment type="similarity">
    <text evidence="5">Belongs to the FMN-dependent alpha-hydroxy acid dehydrogenase family.</text>
</comment>
<dbReference type="EMBL" id="JBHTJS010000007">
    <property type="protein sequence ID" value="MFD1007200.1"/>
    <property type="molecule type" value="Genomic_DNA"/>
</dbReference>
<dbReference type="CDD" id="cd02809">
    <property type="entry name" value="alpha_hydroxyacid_oxid_FMN"/>
    <property type="match status" value="1"/>
</dbReference>
<evidence type="ECO:0000256" key="2">
    <source>
        <dbReference type="ARBA" id="ARBA00022630"/>
    </source>
</evidence>
<dbReference type="GO" id="GO:0016491">
    <property type="term" value="F:oxidoreductase activity"/>
    <property type="evidence" value="ECO:0007669"/>
    <property type="project" value="UniProtKB-KW"/>
</dbReference>
<dbReference type="PANTHER" id="PTHR10578">
    <property type="entry name" value="S -2-HYDROXY-ACID OXIDASE-RELATED"/>
    <property type="match status" value="1"/>
</dbReference>
<reference evidence="8" key="1">
    <citation type="journal article" date="2019" name="Int. J. Syst. Evol. Microbiol.">
        <title>The Global Catalogue of Microorganisms (GCM) 10K type strain sequencing project: providing services to taxonomists for standard genome sequencing and annotation.</title>
        <authorList>
            <consortium name="The Broad Institute Genomics Platform"/>
            <consortium name="The Broad Institute Genome Sequencing Center for Infectious Disease"/>
            <person name="Wu L."/>
            <person name="Ma J."/>
        </authorList>
    </citation>
    <scope>NUCLEOTIDE SEQUENCE [LARGE SCALE GENOMIC DNA]</scope>
    <source>
        <strain evidence="8">CCUG 60525</strain>
    </source>
</reference>
<dbReference type="PANTHER" id="PTHR10578:SF107">
    <property type="entry name" value="2-HYDROXYACID OXIDASE 1"/>
    <property type="match status" value="1"/>
</dbReference>
<dbReference type="Proteomes" id="UP001597048">
    <property type="component" value="Unassembled WGS sequence"/>
</dbReference>
<dbReference type="InterPro" id="IPR000262">
    <property type="entry name" value="FMN-dep_DH"/>
</dbReference>
<evidence type="ECO:0000256" key="5">
    <source>
        <dbReference type="ARBA" id="ARBA00024042"/>
    </source>
</evidence>
<dbReference type="InterPro" id="IPR008259">
    <property type="entry name" value="FMN_hydac_DH_AS"/>
</dbReference>
<evidence type="ECO:0000256" key="4">
    <source>
        <dbReference type="ARBA" id="ARBA00023002"/>
    </source>
</evidence>
<protein>
    <submittedName>
        <fullName evidence="7">Alpha-hydroxy acid oxidase</fullName>
        <ecNumber evidence="7">1.-.-.-</ecNumber>
    </submittedName>
</protein>
<dbReference type="SUPFAM" id="SSF51395">
    <property type="entry name" value="FMN-linked oxidoreductases"/>
    <property type="match status" value="1"/>
</dbReference>
<comment type="cofactor">
    <cofactor evidence="1">
        <name>FMN</name>
        <dbReference type="ChEBI" id="CHEBI:58210"/>
    </cofactor>
</comment>
<accession>A0ABW3KEF0</accession>
<evidence type="ECO:0000256" key="3">
    <source>
        <dbReference type="ARBA" id="ARBA00022643"/>
    </source>
</evidence>
<evidence type="ECO:0000313" key="7">
    <source>
        <dbReference type="EMBL" id="MFD1007200.1"/>
    </source>
</evidence>
<keyword evidence="2" id="KW-0285">Flavoprotein</keyword>
<dbReference type="Pfam" id="PF01070">
    <property type="entry name" value="FMN_dh"/>
    <property type="match status" value="1"/>
</dbReference>
<dbReference type="PROSITE" id="PS51349">
    <property type="entry name" value="FMN_HYDROXY_ACID_DH_2"/>
    <property type="match status" value="1"/>
</dbReference>
<dbReference type="PIRSF" id="PIRSF000138">
    <property type="entry name" value="Al-hdrx_acd_dh"/>
    <property type="match status" value="1"/>
</dbReference>
<evidence type="ECO:0000313" key="8">
    <source>
        <dbReference type="Proteomes" id="UP001597048"/>
    </source>
</evidence>
<dbReference type="PROSITE" id="PS00557">
    <property type="entry name" value="FMN_HYDROXY_ACID_DH_1"/>
    <property type="match status" value="1"/>
</dbReference>
<feature type="domain" description="FMN hydroxy acid dehydrogenase" evidence="6">
    <location>
        <begin position="5"/>
        <end position="381"/>
    </location>
</feature>
<sequence>MSDNTMMQRFPSSGYLEQQAAARLPGFVFDYLQGGSGRQGSLERNITAFEQVTLTPRYFNDCQAVSLGATLFGHHYQLPFGIAPIGLDGLIWPRSVEYLAAAAKQAGCPVTASTFATSSLEDVARLAGEMAWFQLYPFSDGDIERDMMARAEDAGYQVLMVTVDVPVGGRRELDMRNGLSLPPKLGARNLLEVVRNPSWALRHAHQGVPSFKNLQPYRRHSNDYLPARIEGRVTWARLEQYRKRWPGKLLVKGVLRAEDAVRCRELGVDGIVISNHGGRQLDACPSSLEMLPVIRRAVGGDFSLIIDSGLRSGLDVARAISQGADFALLGRTFMYGMAALGPAGAGHVIQMLSDELENTMQMLGCPDITALKCWHRGDAVLPDDCHGKGE</sequence>
<keyword evidence="8" id="KW-1185">Reference proteome</keyword>
<evidence type="ECO:0000259" key="6">
    <source>
        <dbReference type="PROSITE" id="PS51349"/>
    </source>
</evidence>
<dbReference type="RefSeq" id="WP_379557123.1">
    <property type="nucleotide sequence ID" value="NZ_JBHTJS010000007.1"/>
</dbReference>
<proteinExistence type="inferred from homology"/>
<gene>
    <name evidence="7" type="ORF">ACFQ1C_03385</name>
</gene>
<dbReference type="InterPro" id="IPR012133">
    <property type="entry name" value="Alpha-hydoxy_acid_DH_FMN"/>
</dbReference>
<organism evidence="7 8">
    <name type="scientific">Oceanisphaera ostreae</name>
    <dbReference type="NCBI Taxonomy" id="914151"/>
    <lineage>
        <taxon>Bacteria</taxon>
        <taxon>Pseudomonadati</taxon>
        <taxon>Pseudomonadota</taxon>
        <taxon>Gammaproteobacteria</taxon>
        <taxon>Aeromonadales</taxon>
        <taxon>Aeromonadaceae</taxon>
        <taxon>Oceanisphaera</taxon>
    </lineage>
</organism>
<comment type="caution">
    <text evidence="7">The sequence shown here is derived from an EMBL/GenBank/DDBJ whole genome shotgun (WGS) entry which is preliminary data.</text>
</comment>
<dbReference type="EC" id="1.-.-.-" evidence="7"/>
<evidence type="ECO:0000256" key="1">
    <source>
        <dbReference type="ARBA" id="ARBA00001917"/>
    </source>
</evidence>
<dbReference type="InterPro" id="IPR037396">
    <property type="entry name" value="FMN_HAD"/>
</dbReference>
<dbReference type="InterPro" id="IPR013785">
    <property type="entry name" value="Aldolase_TIM"/>
</dbReference>